<dbReference type="Pfam" id="PF26011">
    <property type="entry name" value="Beta-barrel_RND_rel"/>
    <property type="match status" value="1"/>
</dbReference>
<dbReference type="AlphaFoldDB" id="A0A1M5MG64"/>
<dbReference type="EMBL" id="FQWX01000007">
    <property type="protein sequence ID" value="SHG76305.1"/>
    <property type="molecule type" value="Genomic_DNA"/>
</dbReference>
<accession>A0A1M5MG64</accession>
<gene>
    <name evidence="3" type="ORF">SAMN04488530_10712</name>
</gene>
<dbReference type="Pfam" id="PF26018">
    <property type="entry name" value="BSH_RND_rel"/>
    <property type="match status" value="1"/>
</dbReference>
<keyword evidence="4" id="KW-1185">Reference proteome</keyword>
<sequence length="363" mass="42296">MKKINYSKVFILGVFLYIVFQVVSTLICKNVESQVLESSKLDLKIHTKGLIIRDEYIIKSNDRGKLKLLVKEGEKVKKSQEVAKIYKDDRDFDIDKEISRLDTEIKNIKKSKLDSDIEKSKLKVKQDERDILQSKRQDRVSTLTSDMSGIVSYKLDNNEEKYKYDYFDEITEESIENAINNYEQIDKEERKIKDNEIVMRVINPNDVYVAICISKQEGEKFKVGEFVKLKMKDSDLGYIDAKIEEKHTNKSKVVVILKITNQNVGIYDARVTEFDIIYSEIEGLRIPKESIKLVDGNKGVYVLDESSERLRFVKLKGIVYEGDDFVFVDYYKNNINGVKTVNLYDKILLKPNVINRKIFLKNS</sequence>
<dbReference type="InterPro" id="IPR058709">
    <property type="entry name" value="BSH_RND-rel"/>
</dbReference>
<evidence type="ECO:0000313" key="4">
    <source>
        <dbReference type="Proteomes" id="UP000243255"/>
    </source>
</evidence>
<organism evidence="3 4">
    <name type="scientific">Asaccharospora irregularis DSM 2635</name>
    <dbReference type="NCBI Taxonomy" id="1121321"/>
    <lineage>
        <taxon>Bacteria</taxon>
        <taxon>Bacillati</taxon>
        <taxon>Bacillota</taxon>
        <taxon>Clostridia</taxon>
        <taxon>Peptostreptococcales</taxon>
        <taxon>Peptostreptococcaceae</taxon>
        <taxon>Asaccharospora</taxon>
    </lineage>
</organism>
<evidence type="ECO:0000313" key="3">
    <source>
        <dbReference type="EMBL" id="SHG76305.1"/>
    </source>
</evidence>
<dbReference type="Proteomes" id="UP000243255">
    <property type="component" value="Unassembled WGS sequence"/>
</dbReference>
<evidence type="ECO:0000259" key="2">
    <source>
        <dbReference type="Pfam" id="PF26018"/>
    </source>
</evidence>
<name>A0A1M5MG64_9FIRM</name>
<dbReference type="RefSeq" id="WP_073124745.1">
    <property type="nucleotide sequence ID" value="NZ_BAABCH010000024.1"/>
</dbReference>
<dbReference type="STRING" id="1121321.SAMN04488530_10712"/>
<reference evidence="4" key="1">
    <citation type="submission" date="2016-11" db="EMBL/GenBank/DDBJ databases">
        <authorList>
            <person name="Varghese N."/>
            <person name="Submissions S."/>
        </authorList>
    </citation>
    <scope>NUCLEOTIDE SEQUENCE [LARGE SCALE GENOMIC DNA]</scope>
    <source>
        <strain evidence="4">DSM 2635</strain>
    </source>
</reference>
<feature type="domain" description="RND related beta-barrel" evidence="1">
    <location>
        <begin position="208"/>
        <end position="279"/>
    </location>
</feature>
<evidence type="ECO:0000259" key="1">
    <source>
        <dbReference type="Pfam" id="PF26011"/>
    </source>
</evidence>
<dbReference type="OrthoDB" id="1834786at2"/>
<proteinExistence type="predicted"/>
<feature type="domain" description="RND related barrel-sandwich hybrid" evidence="2">
    <location>
        <begin position="55"/>
        <end position="203"/>
    </location>
</feature>
<protein>
    <submittedName>
        <fullName evidence="3">HlyD family secretion protein</fullName>
    </submittedName>
</protein>
<dbReference type="InterPro" id="IPR058729">
    <property type="entry name" value="Beta-barrel_RND-rel"/>
</dbReference>